<dbReference type="HAMAP" id="MF_01331_B">
    <property type="entry name" value="Ribosomal_uL22_B"/>
    <property type="match status" value="1"/>
</dbReference>
<dbReference type="InterPro" id="IPR001063">
    <property type="entry name" value="Ribosomal_uL22"/>
</dbReference>
<reference evidence="11 12" key="1">
    <citation type="submission" date="2019-02" db="EMBL/GenBank/DDBJ databases">
        <title>Deep-cultivation of Planctomycetes and their phenomic and genomic characterization uncovers novel biology.</title>
        <authorList>
            <person name="Wiegand S."/>
            <person name="Jogler M."/>
            <person name="Boedeker C."/>
            <person name="Pinto D."/>
            <person name="Vollmers J."/>
            <person name="Rivas-Marin E."/>
            <person name="Kohn T."/>
            <person name="Peeters S.H."/>
            <person name="Heuer A."/>
            <person name="Rast P."/>
            <person name="Oberbeckmann S."/>
            <person name="Bunk B."/>
            <person name="Jeske O."/>
            <person name="Meyerdierks A."/>
            <person name="Storesund J.E."/>
            <person name="Kallscheuer N."/>
            <person name="Luecker S."/>
            <person name="Lage O.M."/>
            <person name="Pohl T."/>
            <person name="Merkel B.J."/>
            <person name="Hornburger P."/>
            <person name="Mueller R.-W."/>
            <person name="Bruemmer F."/>
            <person name="Labrenz M."/>
            <person name="Spormann A.M."/>
            <person name="Op den Camp H."/>
            <person name="Overmann J."/>
            <person name="Amann R."/>
            <person name="Jetten M.S.M."/>
            <person name="Mascher T."/>
            <person name="Medema M.H."/>
            <person name="Devos D.P."/>
            <person name="Kaster A.-K."/>
            <person name="Ovreas L."/>
            <person name="Rohde M."/>
            <person name="Galperin M.Y."/>
            <person name="Jogler C."/>
        </authorList>
    </citation>
    <scope>NUCLEOTIDE SEQUENCE [LARGE SCALE GENOMIC DNA]</scope>
    <source>
        <strain evidence="11 12">Poly30</strain>
    </source>
</reference>
<keyword evidence="5 7" id="KW-0687">Ribonucleoprotein</keyword>
<dbReference type="InterPro" id="IPR047867">
    <property type="entry name" value="Ribosomal_uL22_bac/org-type"/>
</dbReference>
<accession>A0A518EWE2</accession>
<dbReference type="PANTHER" id="PTHR13501:SF8">
    <property type="entry name" value="LARGE RIBOSOMAL SUBUNIT PROTEIN UL22M"/>
    <property type="match status" value="1"/>
</dbReference>
<dbReference type="InterPro" id="IPR005727">
    <property type="entry name" value="Ribosomal_uL22_bac/chlpt-type"/>
</dbReference>
<dbReference type="GO" id="GO:0006412">
    <property type="term" value="P:translation"/>
    <property type="evidence" value="ECO:0007669"/>
    <property type="project" value="UniProtKB-UniRule"/>
</dbReference>
<dbReference type="GO" id="GO:0003735">
    <property type="term" value="F:structural constituent of ribosome"/>
    <property type="evidence" value="ECO:0007669"/>
    <property type="project" value="InterPro"/>
</dbReference>
<gene>
    <name evidence="7 11" type="primary">rplV</name>
    <name evidence="11" type="ORF">Poly30_39550</name>
</gene>
<dbReference type="NCBIfam" id="TIGR01044">
    <property type="entry name" value="rplV_bact"/>
    <property type="match status" value="1"/>
</dbReference>
<evidence type="ECO:0000313" key="11">
    <source>
        <dbReference type="EMBL" id="QDV08412.1"/>
    </source>
</evidence>
<sequence length="135" mass="14656">MKNEIIKDLGGFVARHRYARISSRKARLVADVIRGRNANDALEILELMPQRGSAFFAKIVASAIANASLDETVDTNDLIIVDCRADDGPMLNNRLRYRPGPQGRAMPYRKKTAHLSVIVAPLGAIGDDAAEAANA</sequence>
<dbReference type="GO" id="GO:0022625">
    <property type="term" value="C:cytosolic large ribosomal subunit"/>
    <property type="evidence" value="ECO:0007669"/>
    <property type="project" value="TreeGrafter"/>
</dbReference>
<dbReference type="OrthoDB" id="9805969at2"/>
<keyword evidence="3 7" id="KW-0694">RNA-binding</keyword>
<dbReference type="Pfam" id="PF00237">
    <property type="entry name" value="Ribosomal_L22"/>
    <property type="match status" value="1"/>
</dbReference>
<name>A0A518EWE2_9BACT</name>
<evidence type="ECO:0000256" key="10">
    <source>
        <dbReference type="RuleBase" id="RU004008"/>
    </source>
</evidence>
<keyword evidence="12" id="KW-1185">Reference proteome</keyword>
<dbReference type="Proteomes" id="UP000320390">
    <property type="component" value="Chromosome"/>
</dbReference>
<comment type="subunit">
    <text evidence="7 9">Part of the 50S ribosomal subunit.</text>
</comment>
<dbReference type="InterPro" id="IPR036394">
    <property type="entry name" value="Ribosomal_uL22_sf"/>
</dbReference>
<keyword evidence="2 7" id="KW-0699">rRNA-binding</keyword>
<dbReference type="RefSeq" id="WP_145201027.1">
    <property type="nucleotide sequence ID" value="NZ_CP036434.1"/>
</dbReference>
<evidence type="ECO:0000256" key="2">
    <source>
        <dbReference type="ARBA" id="ARBA00022730"/>
    </source>
</evidence>
<dbReference type="CDD" id="cd00336">
    <property type="entry name" value="Ribosomal_L22"/>
    <property type="match status" value="1"/>
</dbReference>
<organism evidence="11 12">
    <name type="scientific">Saltatorellus ferox</name>
    <dbReference type="NCBI Taxonomy" id="2528018"/>
    <lineage>
        <taxon>Bacteria</taxon>
        <taxon>Pseudomonadati</taxon>
        <taxon>Planctomycetota</taxon>
        <taxon>Planctomycetia</taxon>
        <taxon>Planctomycetia incertae sedis</taxon>
        <taxon>Saltatorellus</taxon>
    </lineage>
</organism>
<protein>
    <recommendedName>
        <fullName evidence="6 7">Large ribosomal subunit protein uL22</fullName>
    </recommendedName>
</protein>
<evidence type="ECO:0000313" key="12">
    <source>
        <dbReference type="Proteomes" id="UP000320390"/>
    </source>
</evidence>
<evidence type="ECO:0000256" key="3">
    <source>
        <dbReference type="ARBA" id="ARBA00022884"/>
    </source>
</evidence>
<proteinExistence type="inferred from homology"/>
<dbReference type="AlphaFoldDB" id="A0A518EWE2"/>
<comment type="function">
    <text evidence="7">The globular domain of the protein is located near the polypeptide exit tunnel on the outside of the subunit, while an extended beta-hairpin is found that lines the wall of the exit tunnel in the center of the 70S ribosome.</text>
</comment>
<comment type="function">
    <text evidence="7 10">This protein binds specifically to 23S rRNA; its binding is stimulated by other ribosomal proteins, e.g., L4, L17, and L20. It is important during the early stages of 50S assembly. It makes multiple contacts with different domains of the 23S rRNA in the assembled 50S subunit and ribosome.</text>
</comment>
<dbReference type="EMBL" id="CP036434">
    <property type="protein sequence ID" value="QDV08412.1"/>
    <property type="molecule type" value="Genomic_DNA"/>
</dbReference>
<dbReference type="PANTHER" id="PTHR13501">
    <property type="entry name" value="CHLOROPLAST 50S RIBOSOMAL PROTEIN L22-RELATED"/>
    <property type="match status" value="1"/>
</dbReference>
<dbReference type="Gene3D" id="3.90.470.10">
    <property type="entry name" value="Ribosomal protein L22/L17"/>
    <property type="match status" value="1"/>
</dbReference>
<evidence type="ECO:0000256" key="7">
    <source>
        <dbReference type="HAMAP-Rule" id="MF_01331"/>
    </source>
</evidence>
<dbReference type="SUPFAM" id="SSF54843">
    <property type="entry name" value="Ribosomal protein L22"/>
    <property type="match status" value="1"/>
</dbReference>
<evidence type="ECO:0000256" key="1">
    <source>
        <dbReference type="ARBA" id="ARBA00009451"/>
    </source>
</evidence>
<evidence type="ECO:0000256" key="8">
    <source>
        <dbReference type="RuleBase" id="RU004005"/>
    </source>
</evidence>
<keyword evidence="4 7" id="KW-0689">Ribosomal protein</keyword>
<evidence type="ECO:0000256" key="6">
    <source>
        <dbReference type="ARBA" id="ARBA00035207"/>
    </source>
</evidence>
<comment type="similarity">
    <text evidence="1 7 8">Belongs to the universal ribosomal protein uL22 family.</text>
</comment>
<dbReference type="GO" id="GO:0019843">
    <property type="term" value="F:rRNA binding"/>
    <property type="evidence" value="ECO:0007669"/>
    <property type="project" value="UniProtKB-UniRule"/>
</dbReference>
<evidence type="ECO:0000256" key="5">
    <source>
        <dbReference type="ARBA" id="ARBA00023274"/>
    </source>
</evidence>
<evidence type="ECO:0000256" key="9">
    <source>
        <dbReference type="RuleBase" id="RU004006"/>
    </source>
</evidence>
<evidence type="ECO:0000256" key="4">
    <source>
        <dbReference type="ARBA" id="ARBA00022980"/>
    </source>
</evidence>